<dbReference type="InterPro" id="IPR019826">
    <property type="entry name" value="Carboxylesterase_B_AS"/>
</dbReference>
<reference evidence="5 6" key="1">
    <citation type="submission" date="2016-04" db="EMBL/GenBank/DDBJ databases">
        <title>A degradative enzymes factory behind the ericoid mycorrhizal symbiosis.</title>
        <authorList>
            <consortium name="DOE Joint Genome Institute"/>
            <person name="Martino E."/>
            <person name="Morin E."/>
            <person name="Grelet G."/>
            <person name="Kuo A."/>
            <person name="Kohler A."/>
            <person name="Daghino S."/>
            <person name="Barry K."/>
            <person name="Choi C."/>
            <person name="Cichocki N."/>
            <person name="Clum A."/>
            <person name="Copeland A."/>
            <person name="Hainaut M."/>
            <person name="Haridas S."/>
            <person name="Labutti K."/>
            <person name="Lindquist E."/>
            <person name="Lipzen A."/>
            <person name="Khouja H.-R."/>
            <person name="Murat C."/>
            <person name="Ohm R."/>
            <person name="Olson A."/>
            <person name="Spatafora J."/>
            <person name="Veneault-Fourrey C."/>
            <person name="Henrissat B."/>
            <person name="Grigoriev I."/>
            <person name="Martin F."/>
            <person name="Perotto S."/>
        </authorList>
    </citation>
    <scope>NUCLEOTIDE SEQUENCE [LARGE SCALE GENOMIC DNA]</scope>
    <source>
        <strain evidence="5 6">E</strain>
    </source>
</reference>
<organism evidence="5 6">
    <name type="scientific">Hyaloscypha bicolor E</name>
    <dbReference type="NCBI Taxonomy" id="1095630"/>
    <lineage>
        <taxon>Eukaryota</taxon>
        <taxon>Fungi</taxon>
        <taxon>Dikarya</taxon>
        <taxon>Ascomycota</taxon>
        <taxon>Pezizomycotina</taxon>
        <taxon>Leotiomycetes</taxon>
        <taxon>Helotiales</taxon>
        <taxon>Hyaloscyphaceae</taxon>
        <taxon>Hyaloscypha</taxon>
        <taxon>Hyaloscypha bicolor</taxon>
    </lineage>
</organism>
<feature type="chain" id="PRO_5014207401" description="Carboxylic ester hydrolase" evidence="3">
    <location>
        <begin position="21"/>
        <end position="535"/>
    </location>
</feature>
<dbReference type="RefSeq" id="XP_024728823.1">
    <property type="nucleotide sequence ID" value="XM_024871315.1"/>
</dbReference>
<proteinExistence type="inferred from homology"/>
<dbReference type="STRING" id="1095630.A0A2J6SMC1"/>
<evidence type="ECO:0000256" key="3">
    <source>
        <dbReference type="RuleBase" id="RU361235"/>
    </source>
</evidence>
<dbReference type="EMBL" id="KZ613912">
    <property type="protein sequence ID" value="PMD51919.1"/>
    <property type="molecule type" value="Genomic_DNA"/>
</dbReference>
<dbReference type="Pfam" id="PF00135">
    <property type="entry name" value="COesterase"/>
    <property type="match status" value="1"/>
</dbReference>
<dbReference type="Proteomes" id="UP000235371">
    <property type="component" value="Unassembled WGS sequence"/>
</dbReference>
<evidence type="ECO:0000256" key="1">
    <source>
        <dbReference type="ARBA" id="ARBA00005964"/>
    </source>
</evidence>
<dbReference type="InterPro" id="IPR029058">
    <property type="entry name" value="AB_hydrolase_fold"/>
</dbReference>
<dbReference type="GO" id="GO:0016787">
    <property type="term" value="F:hydrolase activity"/>
    <property type="evidence" value="ECO:0007669"/>
    <property type="project" value="UniProtKB-KW"/>
</dbReference>
<dbReference type="InParanoid" id="A0A2J6SMC1"/>
<sequence length="535" mass="58479">MASTSLLLQLAIFFTSLAATQKLIASLDYGTFQGAYSQRYNITYYQKIPFAAPPVGENRFRAPQPPLPIKNGTYNSTQPFDMCPQRTVNGSEDCLYLALYSRPWVPMQPLRPVVVVFYGGAFIQGSASITLPPAAYPILNVSSSSNILFIYPNYRVNAFGFLPGSQIAADPTSDLNPGLLDQAAALKWASQYVEEFGGDPRDVSIWGQSAGGGSVVAQVIANSGRTSPALFSRALASSPFWPKTYKYDAPEAQAVYNKLVNLTGCNDKGEDSLKCLNGLDVQRIREASLQISGSGTYGASSYTWAPVVDGVFLRETLTEATRKGEVNIETGWGIYNTHEGENFIPPGLANASNTGSPPFNSSIASFNTWLQGFLPGFSDRNIDRVKLMYPESGSTEEIASYNTSYVRAGLIYRDIVLACPAYWMTRAAHKKSYVGEYTISPAKHASDTEWWNQVNPIQKSQPLIYSGFTGAFASFLQTGDPNANKLTNESEPGVPENWATGEEFVIKSDGFENAKVEMLDKRCGFWREVAADVPI</sequence>
<dbReference type="PANTHER" id="PTHR11559">
    <property type="entry name" value="CARBOXYLESTERASE"/>
    <property type="match status" value="1"/>
</dbReference>
<dbReference type="InterPro" id="IPR050309">
    <property type="entry name" value="Type-B_Carboxylest/Lipase"/>
</dbReference>
<dbReference type="OrthoDB" id="408631at2759"/>
<dbReference type="InterPro" id="IPR002018">
    <property type="entry name" value="CarbesteraseB"/>
</dbReference>
<evidence type="ECO:0000259" key="4">
    <source>
        <dbReference type="Pfam" id="PF00135"/>
    </source>
</evidence>
<comment type="similarity">
    <text evidence="1 3">Belongs to the type-B carboxylesterase/lipase family.</text>
</comment>
<accession>A0A2J6SMC1</accession>
<feature type="domain" description="Carboxylesterase type B" evidence="4">
    <location>
        <begin position="24"/>
        <end position="488"/>
    </location>
</feature>
<dbReference type="AlphaFoldDB" id="A0A2J6SMC1"/>
<feature type="signal peptide" evidence="3">
    <location>
        <begin position="1"/>
        <end position="20"/>
    </location>
</feature>
<evidence type="ECO:0000256" key="2">
    <source>
        <dbReference type="ARBA" id="ARBA00022801"/>
    </source>
</evidence>
<dbReference type="EC" id="3.1.1.-" evidence="3"/>
<protein>
    <recommendedName>
        <fullName evidence="3">Carboxylic ester hydrolase</fullName>
        <ecNumber evidence="3">3.1.1.-</ecNumber>
    </recommendedName>
</protein>
<dbReference type="GeneID" id="36579397"/>
<keyword evidence="3" id="KW-0732">Signal</keyword>
<dbReference type="Gene3D" id="3.40.50.1820">
    <property type="entry name" value="alpha/beta hydrolase"/>
    <property type="match status" value="1"/>
</dbReference>
<name>A0A2J6SMC1_9HELO</name>
<evidence type="ECO:0000313" key="5">
    <source>
        <dbReference type="EMBL" id="PMD51919.1"/>
    </source>
</evidence>
<keyword evidence="2 3" id="KW-0378">Hydrolase</keyword>
<evidence type="ECO:0000313" key="6">
    <source>
        <dbReference type="Proteomes" id="UP000235371"/>
    </source>
</evidence>
<dbReference type="PROSITE" id="PS00122">
    <property type="entry name" value="CARBOXYLESTERASE_B_1"/>
    <property type="match status" value="1"/>
</dbReference>
<dbReference type="FunFam" id="3.40.50.1820:FF:000299">
    <property type="entry name" value="Carboxylic ester hydrolase"/>
    <property type="match status" value="1"/>
</dbReference>
<dbReference type="SUPFAM" id="SSF53474">
    <property type="entry name" value="alpha/beta-Hydrolases"/>
    <property type="match status" value="1"/>
</dbReference>
<keyword evidence="6" id="KW-1185">Reference proteome</keyword>
<gene>
    <name evidence="5" type="ORF">K444DRAFT_246704</name>
</gene>